<name>A0A2T4YMI5_9SPHN</name>
<dbReference type="Pfam" id="PF05443">
    <property type="entry name" value="ROS_MUCR"/>
    <property type="match status" value="1"/>
</dbReference>
<organism evidence="3 4">
    <name type="scientific">Sphingomonas aerolata</name>
    <dbReference type="NCBI Taxonomy" id="185951"/>
    <lineage>
        <taxon>Bacteria</taxon>
        <taxon>Pseudomonadati</taxon>
        <taxon>Pseudomonadota</taxon>
        <taxon>Alphaproteobacteria</taxon>
        <taxon>Sphingomonadales</taxon>
        <taxon>Sphingomonadaceae</taxon>
        <taxon>Sphingomonas</taxon>
    </lineage>
</organism>
<dbReference type="GO" id="GO:0008270">
    <property type="term" value="F:zinc ion binding"/>
    <property type="evidence" value="ECO:0007669"/>
    <property type="project" value="InterPro"/>
</dbReference>
<dbReference type="AlphaFoldDB" id="A0A2T4YMI5"/>
<reference evidence="3 4" key="1">
    <citation type="submission" date="2018-04" db="EMBL/GenBank/DDBJ databases">
        <title>Genomic Encyclopedia of Type Strains, Phase III (KMG-III): the genomes of soil and plant-associated and newly described type strains.</title>
        <authorList>
            <person name="Whitman W."/>
        </authorList>
    </citation>
    <scope>NUCLEOTIDE SEQUENCE [LARGE SCALE GENOMIC DNA]</scope>
    <source>
        <strain evidence="3 4">NW12</strain>
    </source>
</reference>
<comment type="similarity">
    <text evidence="1">Belongs to the ros/MucR family.</text>
</comment>
<feature type="region of interest" description="Disordered" evidence="2">
    <location>
        <begin position="135"/>
        <end position="171"/>
    </location>
</feature>
<evidence type="ECO:0000256" key="2">
    <source>
        <dbReference type="SAM" id="MobiDB-lite"/>
    </source>
</evidence>
<dbReference type="InterPro" id="IPR008807">
    <property type="entry name" value="ROS_MUCR"/>
</dbReference>
<dbReference type="GO" id="GO:0003677">
    <property type="term" value="F:DNA binding"/>
    <property type="evidence" value="ECO:0007669"/>
    <property type="project" value="InterPro"/>
</dbReference>
<protein>
    <submittedName>
        <fullName evidence="3">MucR family transcriptional regulator</fullName>
    </submittedName>
</protein>
<comment type="caution">
    <text evidence="3">The sequence shown here is derived from an EMBL/GenBank/DDBJ whole genome shotgun (WGS) entry which is preliminary data.</text>
</comment>
<gene>
    <name evidence="3" type="ORF">C8J24_2834</name>
</gene>
<feature type="compositionally biased region" description="Basic and acidic residues" evidence="2">
    <location>
        <begin position="162"/>
        <end position="171"/>
    </location>
</feature>
<sequence length="171" mass="18329">MTETINTVELAAELTAAWLANPNTRTAAEDVPAFLLSMHTAVTKLTTGAEMTGDTAEATTYEPAVTARKSLASPDHIVSMIDGKKYKTLRRHLTTHGMTPEQYRERFNLKADYPMVAATYSEARRAMAKSIGLGRKAGSKVEAAAEDAGKTSRKTGKAALDAAKHTLGSDD</sequence>
<dbReference type="RefSeq" id="WP_244180726.1">
    <property type="nucleotide sequence ID" value="NZ_PZZN01000003.1"/>
</dbReference>
<dbReference type="GO" id="GO:0006355">
    <property type="term" value="P:regulation of DNA-templated transcription"/>
    <property type="evidence" value="ECO:0007669"/>
    <property type="project" value="InterPro"/>
</dbReference>
<proteinExistence type="inferred from homology"/>
<dbReference type="Gene3D" id="1.10.10.1550">
    <property type="entry name" value="ROS/MUCR transcriptional regulator protein"/>
    <property type="match status" value="1"/>
</dbReference>
<dbReference type="InterPro" id="IPR041920">
    <property type="entry name" value="ROS/MUCR_sf"/>
</dbReference>
<dbReference type="Proteomes" id="UP000240996">
    <property type="component" value="Unassembled WGS sequence"/>
</dbReference>
<accession>A0A2T4YMI5</accession>
<keyword evidence="4" id="KW-1185">Reference proteome</keyword>
<evidence type="ECO:0000256" key="1">
    <source>
        <dbReference type="ARBA" id="ARBA00007031"/>
    </source>
</evidence>
<dbReference type="EMBL" id="PZZN01000003">
    <property type="protein sequence ID" value="PTM44627.1"/>
    <property type="molecule type" value="Genomic_DNA"/>
</dbReference>
<evidence type="ECO:0000313" key="4">
    <source>
        <dbReference type="Proteomes" id="UP000240996"/>
    </source>
</evidence>
<evidence type="ECO:0000313" key="3">
    <source>
        <dbReference type="EMBL" id="PTM44627.1"/>
    </source>
</evidence>